<sequence>MKRIQYHQYGGPEVLRLEEFEPARPGPGEVLVRVRAAAANPMDWGVRNGAMKVVTGRKFPRGLGYDFAGVVEAVGEGATRLAVGDEVLGGASIKASGAFAEMVLAEEKGVVTKPANLSFEEAAAIPTVGLTALQAVLKTGKLQPGQAVFINGCLGGVGRSAAQIALAHGASVGGSCRNPATHDARHLGLDPIVEFGFDPTALNGRFDLVVDTADTLPVDAAKKMLKPGGRIVGIHPTPASMARSALPGPYHVLIARPVTADIEEVARAAGRDALRVPVARTVPLTGAIEALTELEREGTPKGGKLVITTG</sequence>
<dbReference type="Pfam" id="PF13602">
    <property type="entry name" value="ADH_zinc_N_2"/>
    <property type="match status" value="1"/>
</dbReference>
<dbReference type="InterPro" id="IPR036291">
    <property type="entry name" value="NAD(P)-bd_dom_sf"/>
</dbReference>
<dbReference type="Proteomes" id="UP001237595">
    <property type="component" value="Unassembled WGS sequence"/>
</dbReference>
<keyword evidence="3" id="KW-1185">Reference proteome</keyword>
<dbReference type="InterPro" id="IPR050700">
    <property type="entry name" value="YIM1/Zinc_Alcohol_DH_Fams"/>
</dbReference>
<dbReference type="PANTHER" id="PTHR11695:SF294">
    <property type="entry name" value="RETICULON-4-INTERACTING PROTEIN 1, MITOCHONDRIAL"/>
    <property type="match status" value="1"/>
</dbReference>
<comment type="caution">
    <text evidence="2">The sequence shown here is derived from an EMBL/GenBank/DDBJ whole genome shotgun (WGS) entry which is preliminary data.</text>
</comment>
<dbReference type="RefSeq" id="WP_281457977.1">
    <property type="nucleotide sequence ID" value="NZ_JASAOF010000020.1"/>
</dbReference>
<dbReference type="SMART" id="SM00829">
    <property type="entry name" value="PKS_ER"/>
    <property type="match status" value="1"/>
</dbReference>
<protein>
    <submittedName>
        <fullName evidence="2">NADP-dependent oxidoreductase</fullName>
        <ecNumber evidence="2">1.-.-.-</ecNumber>
    </submittedName>
</protein>
<dbReference type="InterPro" id="IPR020843">
    <property type="entry name" value="ER"/>
</dbReference>
<dbReference type="SUPFAM" id="SSF50129">
    <property type="entry name" value="GroES-like"/>
    <property type="match status" value="1"/>
</dbReference>
<proteinExistence type="predicted"/>
<gene>
    <name evidence="2" type="ORF">QFW96_23990</name>
</gene>
<dbReference type="EC" id="1.-.-.-" evidence="2"/>
<dbReference type="GO" id="GO:0016491">
    <property type="term" value="F:oxidoreductase activity"/>
    <property type="evidence" value="ECO:0007669"/>
    <property type="project" value="UniProtKB-KW"/>
</dbReference>
<evidence type="ECO:0000259" key="1">
    <source>
        <dbReference type="SMART" id="SM00829"/>
    </source>
</evidence>
<dbReference type="Pfam" id="PF08240">
    <property type="entry name" value="ADH_N"/>
    <property type="match status" value="1"/>
</dbReference>
<evidence type="ECO:0000313" key="2">
    <source>
        <dbReference type="EMBL" id="MDI2031709.1"/>
    </source>
</evidence>
<dbReference type="PANTHER" id="PTHR11695">
    <property type="entry name" value="ALCOHOL DEHYDROGENASE RELATED"/>
    <property type="match status" value="1"/>
</dbReference>
<dbReference type="Gene3D" id="3.90.180.10">
    <property type="entry name" value="Medium-chain alcohol dehydrogenases, catalytic domain"/>
    <property type="match status" value="1"/>
</dbReference>
<organism evidence="2 3">
    <name type="scientific">Saccharopolyspora ipomoeae</name>
    <dbReference type="NCBI Taxonomy" id="3042027"/>
    <lineage>
        <taxon>Bacteria</taxon>
        <taxon>Bacillati</taxon>
        <taxon>Actinomycetota</taxon>
        <taxon>Actinomycetes</taxon>
        <taxon>Pseudonocardiales</taxon>
        <taxon>Pseudonocardiaceae</taxon>
        <taxon>Saccharopolyspora</taxon>
    </lineage>
</organism>
<dbReference type="Gene3D" id="3.40.50.720">
    <property type="entry name" value="NAD(P)-binding Rossmann-like Domain"/>
    <property type="match status" value="1"/>
</dbReference>
<accession>A0ABT6PUM4</accession>
<dbReference type="InterPro" id="IPR013154">
    <property type="entry name" value="ADH-like_N"/>
</dbReference>
<feature type="domain" description="Enoyl reductase (ER)" evidence="1">
    <location>
        <begin position="10"/>
        <end position="307"/>
    </location>
</feature>
<name>A0ABT6PUM4_9PSEU</name>
<evidence type="ECO:0000313" key="3">
    <source>
        <dbReference type="Proteomes" id="UP001237595"/>
    </source>
</evidence>
<keyword evidence="2" id="KW-0560">Oxidoreductase</keyword>
<dbReference type="InterPro" id="IPR011032">
    <property type="entry name" value="GroES-like_sf"/>
</dbReference>
<dbReference type="EMBL" id="JASAOF010000020">
    <property type="protein sequence ID" value="MDI2031709.1"/>
    <property type="molecule type" value="Genomic_DNA"/>
</dbReference>
<dbReference type="SUPFAM" id="SSF51735">
    <property type="entry name" value="NAD(P)-binding Rossmann-fold domains"/>
    <property type="match status" value="1"/>
</dbReference>
<reference evidence="2 3" key="1">
    <citation type="submission" date="2023-04" db="EMBL/GenBank/DDBJ databases">
        <title>Draft genome sequence of Saccharopolyspora sp. TS4A08 isolated from sweet potato rhizospheric soil.</title>
        <authorList>
            <person name="Suksaard P."/>
            <person name="Duangmal K."/>
        </authorList>
    </citation>
    <scope>NUCLEOTIDE SEQUENCE [LARGE SCALE GENOMIC DNA]</scope>
    <source>
        <strain evidence="2 3">TS4A08</strain>
    </source>
</reference>
<dbReference type="CDD" id="cd05289">
    <property type="entry name" value="MDR_like_2"/>
    <property type="match status" value="1"/>
</dbReference>